<evidence type="ECO:0008006" key="3">
    <source>
        <dbReference type="Google" id="ProtNLM"/>
    </source>
</evidence>
<proteinExistence type="predicted"/>
<sequence length="500" mass="53630">MLGTWVLSLGVFCLLQCTVSGEPRPDFALGATLFGTVRVSGAISDTQSVVTGINANLQLTLNSNFPGLANLLQLTQEVGETIADLLESVLNPLAVLAPSSSSEDVEFFNSVLGAVQSVQGFLSDRLNEINSEVGGIVYSGSLPTQFADALGRVGSGLHELASALQALQTAVRAILSQSSEECEPCSPKSIRPKLVYRVVYAVRTLRAYLPVVTYTLTTTVENIAIADQFVVRLTEEAEDVQEPSQYVNLVLATTSTVSTAVNNGVGTVVTRYNTVRSEVLALQNLGSLMAYGGVQQMLTSFNTTLQQLSSAGPAFSAALADIAEQLRLALLPDEDTPTVNDSEVVATLVRTLLANGRYARFCFYKYAELVFGLANTGMLGVETCVNKEMMRLQQLRRALLAQIPLLLFDLEDITAELRVCDSTPRVASRESCVAMVAGYYNAVAASFRTKFNSLYVTGTAEADASKNRLLACVRVLQYEIVDGSALSLKNQILQCAQNGP</sequence>
<dbReference type="EnsemblMetazoa" id="AFUN009727-RA">
    <property type="protein sequence ID" value="AFUN009727-PA"/>
    <property type="gene ID" value="AFUN009727"/>
</dbReference>
<accession>A0A182RTX4</accession>
<dbReference type="AlphaFoldDB" id="A0A182RTX4"/>
<evidence type="ECO:0000256" key="1">
    <source>
        <dbReference type="SAM" id="SignalP"/>
    </source>
</evidence>
<protein>
    <recommendedName>
        <fullName evidence="3">Protein TsetseEP domain-containing protein</fullName>
    </recommendedName>
</protein>
<reference evidence="2" key="1">
    <citation type="submission" date="2020-05" db="UniProtKB">
        <authorList>
            <consortium name="EnsemblMetazoa"/>
        </authorList>
    </citation>
    <scope>IDENTIFICATION</scope>
    <source>
        <strain evidence="2">FUMOZ</strain>
    </source>
</reference>
<organism evidence="2">
    <name type="scientific">Anopheles funestus</name>
    <name type="common">African malaria mosquito</name>
    <dbReference type="NCBI Taxonomy" id="62324"/>
    <lineage>
        <taxon>Eukaryota</taxon>
        <taxon>Metazoa</taxon>
        <taxon>Ecdysozoa</taxon>
        <taxon>Arthropoda</taxon>
        <taxon>Hexapoda</taxon>
        <taxon>Insecta</taxon>
        <taxon>Pterygota</taxon>
        <taxon>Neoptera</taxon>
        <taxon>Endopterygota</taxon>
        <taxon>Diptera</taxon>
        <taxon>Nematocera</taxon>
        <taxon>Culicoidea</taxon>
        <taxon>Culicidae</taxon>
        <taxon>Anophelinae</taxon>
        <taxon>Anopheles</taxon>
    </lineage>
</organism>
<dbReference type="VEuPathDB" id="VectorBase:AFUN009727"/>
<evidence type="ECO:0000313" key="2">
    <source>
        <dbReference type="EnsemblMetazoa" id="AFUN009727-PA"/>
    </source>
</evidence>
<name>A0A182RTX4_ANOFN</name>
<keyword evidence="1" id="KW-0732">Signal</keyword>
<feature type="signal peptide" evidence="1">
    <location>
        <begin position="1"/>
        <end position="21"/>
    </location>
</feature>
<dbReference type="VEuPathDB" id="VectorBase:AFUN2_009376"/>
<feature type="chain" id="PRO_5021463637" description="Protein TsetseEP domain-containing protein" evidence="1">
    <location>
        <begin position="22"/>
        <end position="500"/>
    </location>
</feature>